<evidence type="ECO:0000313" key="4">
    <source>
        <dbReference type="EMBL" id="AEA39034.1"/>
    </source>
</evidence>
<accession>F2HIB0</accession>
<organism evidence="4 5">
    <name type="scientific">Cryptomonas paramaecium</name>
    <dbReference type="NCBI Taxonomy" id="2898"/>
    <lineage>
        <taxon>Eukaryota</taxon>
        <taxon>Cryptophyceae</taxon>
        <taxon>Cryptomonadales</taxon>
        <taxon>Cryptomonadaceae</taxon>
        <taxon>Cryptomonas</taxon>
    </lineage>
</organism>
<dbReference type="Pfam" id="PF01157">
    <property type="entry name" value="Ribosomal_L21e"/>
    <property type="match status" value="1"/>
</dbReference>
<reference evidence="4 5" key="1">
    <citation type="journal article" date="2011" name="Genome Biol. Evol.">
        <title>Complete nucleomorph genome sequence of the nonphotosynthetic alga Cryptomonas paramecium reveals a core nucleomorph gene set.</title>
        <authorList>
            <person name="Tanifuji G."/>
            <person name="Onodera N.T."/>
            <person name="Wheeler T.J."/>
            <person name="Dlutek M."/>
            <person name="Donaher N."/>
            <person name="Archibald J.M."/>
        </authorList>
    </citation>
    <scope>NUCLEOTIDE SEQUENCE [LARGE SCALE GENOMIC DNA]</scope>
    <source>
        <strain evidence="4 5">CCAP977/2A</strain>
    </source>
</reference>
<dbReference type="GO" id="GO:0005840">
    <property type="term" value="C:ribosome"/>
    <property type="evidence" value="ECO:0007669"/>
    <property type="project" value="UniProtKB-KW"/>
</dbReference>
<dbReference type="GeneID" id="10447288"/>
<evidence type="ECO:0000256" key="2">
    <source>
        <dbReference type="ARBA" id="ARBA00022980"/>
    </source>
</evidence>
<dbReference type="PANTHER" id="PTHR20981">
    <property type="entry name" value="60S RIBOSOMAL PROTEIN L21"/>
    <property type="match status" value="1"/>
</dbReference>
<geneLocation type="nucleomorph" evidence="4"/>
<evidence type="ECO:0000256" key="1">
    <source>
        <dbReference type="ARBA" id="ARBA00008427"/>
    </source>
</evidence>
<dbReference type="Gene3D" id="2.30.30.70">
    <property type="entry name" value="Ribosomal protein L21"/>
    <property type="match status" value="1"/>
</dbReference>
<dbReference type="AlphaFoldDB" id="F2HIB0"/>
<dbReference type="GO" id="GO:1990904">
    <property type="term" value="C:ribonucleoprotein complex"/>
    <property type="evidence" value="ECO:0007669"/>
    <property type="project" value="UniProtKB-KW"/>
</dbReference>
<dbReference type="InterPro" id="IPR001147">
    <property type="entry name" value="Ribosomal_eL21"/>
</dbReference>
<keyword evidence="4" id="KW-0542">Nucleomorph</keyword>
<dbReference type="FunFam" id="2.30.30.70:FF:000001">
    <property type="entry name" value="60S ribosomal protein L21"/>
    <property type="match status" value="1"/>
</dbReference>
<proteinExistence type="inferred from homology"/>
<comment type="similarity">
    <text evidence="1">Belongs to the eukaryotic ribosomal protein eL21 family.</text>
</comment>
<dbReference type="SUPFAM" id="SSF50104">
    <property type="entry name" value="Translation proteins SH3-like domain"/>
    <property type="match status" value="1"/>
</dbReference>
<dbReference type="InterPro" id="IPR036948">
    <property type="entry name" value="Ribosomal_eL21_sf"/>
</dbReference>
<dbReference type="GO" id="GO:0003735">
    <property type="term" value="F:structural constituent of ribosome"/>
    <property type="evidence" value="ECO:0007669"/>
    <property type="project" value="InterPro"/>
</dbReference>
<dbReference type="InterPro" id="IPR018259">
    <property type="entry name" value="Ribosomal_eL21_CS"/>
</dbReference>
<dbReference type="GO" id="GO:0006412">
    <property type="term" value="P:translation"/>
    <property type="evidence" value="ECO:0007669"/>
    <property type="project" value="InterPro"/>
</dbReference>
<gene>
    <name evidence="4" type="primary">rpl21</name>
    <name evidence="4" type="ORF">CPARA_3gp376</name>
</gene>
<sequence length="158" mass="18740">MARSNGKRSNTRDMATRGFRYHGIQYTPFSFTNFKIGDIVDININSCIHKGMPYKFYHGKTGKIFSIYKSSVGIKLKKKIKGKNIIKKINVKFGHFRKSVCKFEFLNRIKSKEKIKHRLGSNQKYFFFQNKPYFNDKISKFIFNTFKYVDPEPFHIII</sequence>
<evidence type="ECO:0000313" key="5">
    <source>
        <dbReference type="Proteomes" id="UP000243423"/>
    </source>
</evidence>
<keyword evidence="2 4" id="KW-0689">Ribosomal protein</keyword>
<keyword evidence="3" id="KW-0687">Ribonucleoprotein</keyword>
<dbReference type="RefSeq" id="XP_003239932.1">
    <property type="nucleotide sequence ID" value="XM_003239884.1"/>
</dbReference>
<dbReference type="PROSITE" id="PS01171">
    <property type="entry name" value="RIBOSOMAL_L21E"/>
    <property type="match status" value="1"/>
</dbReference>
<evidence type="ECO:0000256" key="3">
    <source>
        <dbReference type="ARBA" id="ARBA00023274"/>
    </source>
</evidence>
<dbReference type="InterPro" id="IPR008991">
    <property type="entry name" value="Translation_prot_SH3-like_sf"/>
</dbReference>
<protein>
    <submittedName>
        <fullName evidence="4">60S ribosomal protein L21</fullName>
    </submittedName>
</protein>
<name>F2HIB0_9CRYP</name>
<dbReference type="Proteomes" id="UP000243423">
    <property type="component" value="Nucleomorph 3"/>
</dbReference>
<dbReference type="EMBL" id="CP002174">
    <property type="protein sequence ID" value="AEA39034.1"/>
    <property type="molecule type" value="Genomic_DNA"/>
</dbReference>